<keyword evidence="1" id="KW-0812">Transmembrane</keyword>
<evidence type="ECO:0000313" key="3">
    <source>
        <dbReference type="Proteomes" id="UP000275078"/>
    </source>
</evidence>
<keyword evidence="1" id="KW-1133">Transmembrane helix</keyword>
<evidence type="ECO:0000256" key="1">
    <source>
        <dbReference type="SAM" id="Phobius"/>
    </source>
</evidence>
<reference evidence="2 3" key="1">
    <citation type="journal article" date="2018" name="Nat. Ecol. Evol.">
        <title>Pezizomycetes genomes reveal the molecular basis of ectomycorrhizal truffle lifestyle.</title>
        <authorList>
            <person name="Murat C."/>
            <person name="Payen T."/>
            <person name="Noel B."/>
            <person name="Kuo A."/>
            <person name="Morin E."/>
            <person name="Chen J."/>
            <person name="Kohler A."/>
            <person name="Krizsan K."/>
            <person name="Balestrini R."/>
            <person name="Da Silva C."/>
            <person name="Montanini B."/>
            <person name="Hainaut M."/>
            <person name="Levati E."/>
            <person name="Barry K.W."/>
            <person name="Belfiori B."/>
            <person name="Cichocki N."/>
            <person name="Clum A."/>
            <person name="Dockter R.B."/>
            <person name="Fauchery L."/>
            <person name="Guy J."/>
            <person name="Iotti M."/>
            <person name="Le Tacon F."/>
            <person name="Lindquist E.A."/>
            <person name="Lipzen A."/>
            <person name="Malagnac F."/>
            <person name="Mello A."/>
            <person name="Molinier V."/>
            <person name="Miyauchi S."/>
            <person name="Poulain J."/>
            <person name="Riccioni C."/>
            <person name="Rubini A."/>
            <person name="Sitrit Y."/>
            <person name="Splivallo R."/>
            <person name="Traeger S."/>
            <person name="Wang M."/>
            <person name="Zifcakova L."/>
            <person name="Wipf D."/>
            <person name="Zambonelli A."/>
            <person name="Paolocci F."/>
            <person name="Nowrousian M."/>
            <person name="Ottonello S."/>
            <person name="Baldrian P."/>
            <person name="Spatafora J.W."/>
            <person name="Henrissat B."/>
            <person name="Nagy L.G."/>
            <person name="Aury J.M."/>
            <person name="Wincker P."/>
            <person name="Grigoriev I.V."/>
            <person name="Bonfante P."/>
            <person name="Martin F.M."/>
        </authorList>
    </citation>
    <scope>NUCLEOTIDE SEQUENCE [LARGE SCALE GENOMIC DNA]</scope>
    <source>
        <strain evidence="2 3">RN42</strain>
    </source>
</reference>
<organism evidence="2 3">
    <name type="scientific">Ascobolus immersus RN42</name>
    <dbReference type="NCBI Taxonomy" id="1160509"/>
    <lineage>
        <taxon>Eukaryota</taxon>
        <taxon>Fungi</taxon>
        <taxon>Dikarya</taxon>
        <taxon>Ascomycota</taxon>
        <taxon>Pezizomycotina</taxon>
        <taxon>Pezizomycetes</taxon>
        <taxon>Pezizales</taxon>
        <taxon>Ascobolaceae</taxon>
        <taxon>Ascobolus</taxon>
    </lineage>
</organism>
<accession>A0A3N4I7G0</accession>
<evidence type="ECO:0008006" key="4">
    <source>
        <dbReference type="Google" id="ProtNLM"/>
    </source>
</evidence>
<dbReference type="EMBL" id="ML119675">
    <property type="protein sequence ID" value="RPA81995.1"/>
    <property type="molecule type" value="Genomic_DNA"/>
</dbReference>
<dbReference type="Proteomes" id="UP000275078">
    <property type="component" value="Unassembled WGS sequence"/>
</dbReference>
<name>A0A3N4I7G0_ASCIM</name>
<sequence>MVGRLPLKLASLIVFSLSAILFYSGWTLQRRALHAMQSALEPLNTDYNNYHANKRPKLQQNPVLPLSIDKQAKTAYIQLVNSPIELCHGLAVLRSLKEKGSGKEMLLLYPKAWEVKILRVGLSGEPEGKEERGWSEVRRLLKMAAEWGVKARGVVDVLPGKVDITEEQRVNPLHLLTLESYARILLLSPLSLVNKHLDPLLDASTLLEFSIASPGNVITDSFLLVTPSHASLDLVSTYLSSLDAPPTPIQALADALSPTTLLLPSYPYLYTTTELLNSTVKGEDYETKLAGSAVVSFGREETPWVVDSKGRKGCGEGVEECGGRLGVWRGLNERFEEGRRAVCGWDWEFRG</sequence>
<dbReference type="AlphaFoldDB" id="A0A3N4I7G0"/>
<proteinExistence type="predicted"/>
<feature type="transmembrane region" description="Helical" evidence="1">
    <location>
        <begin position="7"/>
        <end position="26"/>
    </location>
</feature>
<keyword evidence="3" id="KW-1185">Reference proteome</keyword>
<keyword evidence="1" id="KW-0472">Membrane</keyword>
<gene>
    <name evidence="2" type="ORF">BJ508DRAFT_376123</name>
</gene>
<protein>
    <recommendedName>
        <fullName evidence="4">Glycosyltransferase family 8 protein</fullName>
    </recommendedName>
</protein>
<evidence type="ECO:0000313" key="2">
    <source>
        <dbReference type="EMBL" id="RPA81995.1"/>
    </source>
</evidence>